<feature type="transmembrane region" description="Helical" evidence="1">
    <location>
        <begin position="60"/>
        <end position="86"/>
    </location>
</feature>
<gene>
    <name evidence="2" type="ORF">DLJ74_10955</name>
</gene>
<reference evidence="2 3" key="1">
    <citation type="submission" date="2018-05" db="EMBL/GenBank/DDBJ databases">
        <title>Genomic analysis of Gracilibacillus dipsosauri DD1 reveals novel features of a salt-tolerant amylase.</title>
        <authorList>
            <person name="Deutch C.E."/>
            <person name="Yang S."/>
        </authorList>
    </citation>
    <scope>NUCLEOTIDE SEQUENCE [LARGE SCALE GENOMIC DNA]</scope>
    <source>
        <strain evidence="2 3">DD1</strain>
    </source>
</reference>
<comment type="caution">
    <text evidence="2">The sequence shown here is derived from an EMBL/GenBank/DDBJ whole genome shotgun (WGS) entry which is preliminary data.</text>
</comment>
<dbReference type="Proteomes" id="UP000245624">
    <property type="component" value="Unassembled WGS sequence"/>
</dbReference>
<protein>
    <submittedName>
        <fullName evidence="2">DUF2254 domain-containing protein</fullName>
    </submittedName>
</protein>
<feature type="transmembrane region" description="Helical" evidence="1">
    <location>
        <begin position="12"/>
        <end position="34"/>
    </location>
</feature>
<dbReference type="RefSeq" id="WP_109984467.1">
    <property type="nucleotide sequence ID" value="NZ_QGTD01000008.1"/>
</dbReference>
<keyword evidence="1" id="KW-0472">Membrane</keyword>
<accession>A0A317L0Y8</accession>
<dbReference type="Pfam" id="PF10011">
    <property type="entry name" value="DUF2254"/>
    <property type="match status" value="1"/>
</dbReference>
<evidence type="ECO:0000256" key="1">
    <source>
        <dbReference type="SAM" id="Phobius"/>
    </source>
</evidence>
<dbReference type="OrthoDB" id="2955631at2"/>
<sequence>MKDKFLLKIRDSFWFVPFLYGISAIILVYLIIYIDAIVIDHFKQEIPNVLLTSTEVAIELYASLVTAVLTMTTISFSVIMVVLTTYSMQFSPRTLQDFMHHQTTQHVLGVYSFSFIFALLNLLMVGKADLLLGPIIMVIIAIIDLAFFISFIHHSARWIQVNNLIASIRDDGTKIIKRSDKEVDFVESEEWNEEEINGLGKLQITKIPTLKSGYVQKIDWDGLVRWAMKHECVIRVHVHVGDFVSQEYVQMSVYRNKSIDTFQMLEEMVIVGNERTDLQDIEFILQKMVEIALRAISPAVNDPHTAINCINRIGALLIDIGESYKETKFIADNNNRLRVIKKTKTYQNYLYKSFYQIRHYGKEDISIVYSMIEILFKIAIVSDDRIKKEIWKFHGYIMDIIDWESLSELDYYHLKQIYDKLVACCSGYEHTK</sequence>
<name>A0A317L0Y8_9BACI</name>
<feature type="transmembrane region" description="Helical" evidence="1">
    <location>
        <begin position="107"/>
        <end position="125"/>
    </location>
</feature>
<organism evidence="2 3">
    <name type="scientific">Gracilibacillus dipsosauri</name>
    <dbReference type="NCBI Taxonomy" id="178340"/>
    <lineage>
        <taxon>Bacteria</taxon>
        <taxon>Bacillati</taxon>
        <taxon>Bacillota</taxon>
        <taxon>Bacilli</taxon>
        <taxon>Bacillales</taxon>
        <taxon>Bacillaceae</taxon>
        <taxon>Gracilibacillus</taxon>
    </lineage>
</organism>
<feature type="transmembrane region" description="Helical" evidence="1">
    <location>
        <begin position="131"/>
        <end position="152"/>
    </location>
</feature>
<dbReference type="EMBL" id="QGTD01000008">
    <property type="protein sequence ID" value="PWU68924.1"/>
    <property type="molecule type" value="Genomic_DNA"/>
</dbReference>
<evidence type="ECO:0000313" key="3">
    <source>
        <dbReference type="Proteomes" id="UP000245624"/>
    </source>
</evidence>
<keyword evidence="1" id="KW-0812">Transmembrane</keyword>
<dbReference type="InterPro" id="IPR018723">
    <property type="entry name" value="DUF2254_membrane"/>
</dbReference>
<keyword evidence="3" id="KW-1185">Reference proteome</keyword>
<keyword evidence="1" id="KW-1133">Transmembrane helix</keyword>
<proteinExistence type="predicted"/>
<evidence type="ECO:0000313" key="2">
    <source>
        <dbReference type="EMBL" id="PWU68924.1"/>
    </source>
</evidence>
<dbReference type="AlphaFoldDB" id="A0A317L0Y8"/>